<reference evidence="1 2" key="1">
    <citation type="journal article" date="2019" name="Int. J. Syst. Evol. Microbiol.">
        <title>The Global Catalogue of Microorganisms (GCM) 10K type strain sequencing project: providing services to taxonomists for standard genome sequencing and annotation.</title>
        <authorList>
            <consortium name="The Broad Institute Genomics Platform"/>
            <consortium name="The Broad Institute Genome Sequencing Center for Infectious Disease"/>
            <person name="Wu L."/>
            <person name="Ma J."/>
        </authorList>
    </citation>
    <scope>NUCLEOTIDE SEQUENCE [LARGE SCALE GENOMIC DNA]</scope>
    <source>
        <strain evidence="1 2">JCM 9383</strain>
    </source>
</reference>
<dbReference type="RefSeq" id="WP_344678118.1">
    <property type="nucleotide sequence ID" value="NZ_BAAAUX010000005.1"/>
</dbReference>
<accession>A0ABN3V4N0</accession>
<gene>
    <name evidence="1" type="ORF">GCM10010470_09230</name>
</gene>
<dbReference type="Proteomes" id="UP001500979">
    <property type="component" value="Unassembled WGS sequence"/>
</dbReference>
<evidence type="ECO:0000313" key="1">
    <source>
        <dbReference type="EMBL" id="GAA2778182.1"/>
    </source>
</evidence>
<comment type="caution">
    <text evidence="1">The sequence shown here is derived from an EMBL/GenBank/DDBJ whole genome shotgun (WGS) entry which is preliminary data.</text>
</comment>
<dbReference type="EMBL" id="BAAAUX010000005">
    <property type="protein sequence ID" value="GAA2778182.1"/>
    <property type="molecule type" value="Genomic_DNA"/>
</dbReference>
<evidence type="ECO:0000313" key="2">
    <source>
        <dbReference type="Proteomes" id="UP001500979"/>
    </source>
</evidence>
<proteinExistence type="predicted"/>
<name>A0ABN3V4N0_9PSEU</name>
<keyword evidence="2" id="KW-1185">Reference proteome</keyword>
<protein>
    <submittedName>
        <fullName evidence="1">Uncharacterized protein</fullName>
    </submittedName>
</protein>
<sequence>MATQKISPETATRIIEQLTTTSYLTRITGHVLATFGAPKRKAFNKVLDAHREATRLAHAARRGDDPTAPAQAADAFEHFQQLHADYQKTYA</sequence>
<organism evidence="1 2">
    <name type="scientific">Saccharopolyspora taberi</name>
    <dbReference type="NCBI Taxonomy" id="60895"/>
    <lineage>
        <taxon>Bacteria</taxon>
        <taxon>Bacillati</taxon>
        <taxon>Actinomycetota</taxon>
        <taxon>Actinomycetes</taxon>
        <taxon>Pseudonocardiales</taxon>
        <taxon>Pseudonocardiaceae</taxon>
        <taxon>Saccharopolyspora</taxon>
    </lineage>
</organism>